<gene>
    <name evidence="2" type="ORF">GCM10011614_27030</name>
</gene>
<name>A0A918PJ67_9SPHN</name>
<evidence type="ECO:0000313" key="3">
    <source>
        <dbReference type="Proteomes" id="UP000648075"/>
    </source>
</evidence>
<protein>
    <recommendedName>
        <fullName evidence="1">Phosphodiester glycosidase domain-containing protein</fullName>
    </recommendedName>
</protein>
<feature type="domain" description="Phosphodiester glycosidase" evidence="1">
    <location>
        <begin position="2"/>
        <end position="140"/>
    </location>
</feature>
<accession>A0A918PJ67</accession>
<evidence type="ECO:0000313" key="2">
    <source>
        <dbReference type="EMBL" id="GGZ10682.1"/>
    </source>
</evidence>
<proteinExistence type="predicted"/>
<dbReference type="InterPro" id="IPR018711">
    <property type="entry name" value="NAGPA"/>
</dbReference>
<evidence type="ECO:0000259" key="1">
    <source>
        <dbReference type="Pfam" id="PF09992"/>
    </source>
</evidence>
<dbReference type="AlphaFoldDB" id="A0A918PJ67"/>
<dbReference type="Proteomes" id="UP000648075">
    <property type="component" value="Unassembled WGS sequence"/>
</dbReference>
<reference evidence="2" key="1">
    <citation type="journal article" date="2014" name="Int. J. Syst. Evol. Microbiol.">
        <title>Complete genome sequence of Corynebacterium casei LMG S-19264T (=DSM 44701T), isolated from a smear-ripened cheese.</title>
        <authorList>
            <consortium name="US DOE Joint Genome Institute (JGI-PGF)"/>
            <person name="Walter F."/>
            <person name="Albersmeier A."/>
            <person name="Kalinowski J."/>
            <person name="Ruckert C."/>
        </authorList>
    </citation>
    <scope>NUCLEOTIDE SEQUENCE</scope>
    <source>
        <strain evidence="2">KCTC 32255</strain>
    </source>
</reference>
<organism evidence="2 3">
    <name type="scientific">Novosphingobium colocasiae</name>
    <dbReference type="NCBI Taxonomy" id="1256513"/>
    <lineage>
        <taxon>Bacteria</taxon>
        <taxon>Pseudomonadati</taxon>
        <taxon>Pseudomonadota</taxon>
        <taxon>Alphaproteobacteria</taxon>
        <taxon>Sphingomonadales</taxon>
        <taxon>Sphingomonadaceae</taxon>
        <taxon>Novosphingobium</taxon>
    </lineage>
</organism>
<sequence>MYDTSSQPIGYYVENKNRLHQINRRDGKGNFYLKPNGVFYGATKGPWAVLSSDDFTKQVSKRPELGTQSGPMLLIDGKFNPHISQSGTSEKIRNAVGVDDRGQAHFVISDEPVSFGLLARMMRDHCKTPNALFLDGTVSSLWDPATGRLDAQFPLGPLIVVEKATKGVP</sequence>
<reference evidence="2" key="2">
    <citation type="submission" date="2020-09" db="EMBL/GenBank/DDBJ databases">
        <authorList>
            <person name="Sun Q."/>
            <person name="Kim S."/>
        </authorList>
    </citation>
    <scope>NUCLEOTIDE SEQUENCE</scope>
    <source>
        <strain evidence="2">KCTC 32255</strain>
    </source>
</reference>
<dbReference type="EMBL" id="BMZA01000011">
    <property type="protein sequence ID" value="GGZ10682.1"/>
    <property type="molecule type" value="Genomic_DNA"/>
</dbReference>
<comment type="caution">
    <text evidence="2">The sequence shown here is derived from an EMBL/GenBank/DDBJ whole genome shotgun (WGS) entry which is preliminary data.</text>
</comment>
<keyword evidence="3" id="KW-1185">Reference proteome</keyword>
<dbReference type="Pfam" id="PF09992">
    <property type="entry name" value="NAGPA"/>
    <property type="match status" value="1"/>
</dbReference>